<feature type="signal peptide" evidence="10">
    <location>
        <begin position="1"/>
        <end position="19"/>
    </location>
</feature>
<dbReference type="AlphaFoldDB" id="Q2SMG7"/>
<gene>
    <name evidence="12" type="primary">pbpG</name>
    <name evidence="12" type="ordered locus">HCH_01289</name>
</gene>
<sequence>MKNILIALSLLFCSSVVLADSETTLPENLQSLDTANISLGSVNAKVVDVESGVTLFAKNPETVAPIASISKLMTAMVVLDAELPLDEMLTITEEDIDTWKNTYSRMRIGAVLPRSELLLLALMSSENRAALALGRTYPGGMTAFVSAMNDKARALGMRNTRFVEPSGLSMENVSTASDLVKMVSTASRYKLIRDYTTTPSYMIKLGETENEMEFRNTNLLVRQGDWGVNLSKTGFINEAGRCLVMLANVGERPVAMVLLDSYGRRTPVGDANRIKQWIVTGKSAPVAGAALKYEQEKNSGVFQTAAMDDDTQS</sequence>
<dbReference type="InterPro" id="IPR001967">
    <property type="entry name" value="Peptidase_S11_N"/>
</dbReference>
<evidence type="ECO:0000256" key="10">
    <source>
        <dbReference type="SAM" id="SignalP"/>
    </source>
</evidence>
<dbReference type="OrthoDB" id="5688590at2"/>
<name>Q2SMG7_HAHCH</name>
<dbReference type="RefSeq" id="WP_011395230.1">
    <property type="nucleotide sequence ID" value="NC_007645.1"/>
</dbReference>
<dbReference type="STRING" id="349521.HCH_01289"/>
<evidence type="ECO:0000256" key="7">
    <source>
        <dbReference type="PIRSR" id="PIRSR618044-1"/>
    </source>
</evidence>
<comment type="similarity">
    <text evidence="1 9">Belongs to the peptidase S11 family.</text>
</comment>
<evidence type="ECO:0000256" key="6">
    <source>
        <dbReference type="ARBA" id="ARBA00023316"/>
    </source>
</evidence>
<feature type="binding site" evidence="8">
    <location>
        <position position="232"/>
    </location>
    <ligand>
        <name>substrate</name>
    </ligand>
</feature>
<evidence type="ECO:0000256" key="5">
    <source>
        <dbReference type="ARBA" id="ARBA00022984"/>
    </source>
</evidence>
<dbReference type="eggNOG" id="COG1686">
    <property type="taxonomic scope" value="Bacteria"/>
</dbReference>
<proteinExistence type="inferred from homology"/>
<evidence type="ECO:0000313" key="12">
    <source>
        <dbReference type="EMBL" id="ABC28157.1"/>
    </source>
</evidence>
<dbReference type="NCBIfam" id="NF008668">
    <property type="entry name" value="PRK11669.1"/>
    <property type="match status" value="1"/>
</dbReference>
<dbReference type="PRINTS" id="PR00725">
    <property type="entry name" value="DADACBPTASE1"/>
</dbReference>
<dbReference type="InterPro" id="IPR012338">
    <property type="entry name" value="Beta-lactam/transpept-like"/>
</dbReference>
<keyword evidence="3" id="KW-0378">Hydrolase</keyword>
<keyword evidence="12" id="KW-0121">Carboxypeptidase</keyword>
<dbReference type="MEROPS" id="S11.002"/>
<dbReference type="PANTHER" id="PTHR21581:SF26">
    <property type="entry name" value="D-ALANYL-D-ALANINE ENDOPEPTIDASE"/>
    <property type="match status" value="1"/>
</dbReference>
<dbReference type="Pfam" id="PF00768">
    <property type="entry name" value="Peptidase_S11"/>
    <property type="match status" value="1"/>
</dbReference>
<evidence type="ECO:0000256" key="8">
    <source>
        <dbReference type="PIRSR" id="PIRSR618044-2"/>
    </source>
</evidence>
<keyword evidence="12" id="KW-0645">Protease</keyword>
<evidence type="ECO:0000313" key="13">
    <source>
        <dbReference type="Proteomes" id="UP000000238"/>
    </source>
</evidence>
<feature type="domain" description="Peptidase S11 D-alanyl-D-alanine carboxypeptidase A N-terminal" evidence="11">
    <location>
        <begin position="41"/>
        <end position="261"/>
    </location>
</feature>
<dbReference type="SUPFAM" id="SSF56601">
    <property type="entry name" value="beta-lactamase/transpeptidase-like"/>
    <property type="match status" value="1"/>
</dbReference>
<dbReference type="HOGENOM" id="CLU_027070_0_3_6"/>
<protein>
    <submittedName>
        <fullName evidence="12">D-alanyl-D-alanine carboxypeptidase</fullName>
    </submittedName>
</protein>
<organism evidence="12 13">
    <name type="scientific">Hahella chejuensis (strain KCTC 2396)</name>
    <dbReference type="NCBI Taxonomy" id="349521"/>
    <lineage>
        <taxon>Bacteria</taxon>
        <taxon>Pseudomonadati</taxon>
        <taxon>Pseudomonadota</taxon>
        <taxon>Gammaproteobacteria</taxon>
        <taxon>Oceanospirillales</taxon>
        <taxon>Hahellaceae</taxon>
        <taxon>Hahella</taxon>
    </lineage>
</organism>
<feature type="chain" id="PRO_5004215658" evidence="10">
    <location>
        <begin position="20"/>
        <end position="313"/>
    </location>
</feature>
<evidence type="ECO:0000259" key="11">
    <source>
        <dbReference type="Pfam" id="PF00768"/>
    </source>
</evidence>
<keyword evidence="4" id="KW-0133">Cell shape</keyword>
<feature type="active site" description="Acyl-ester intermediate" evidence="7">
    <location>
        <position position="68"/>
    </location>
</feature>
<accession>Q2SMG7</accession>
<dbReference type="Gene3D" id="3.40.710.10">
    <property type="entry name" value="DD-peptidase/beta-lactamase superfamily"/>
    <property type="match status" value="1"/>
</dbReference>
<keyword evidence="6" id="KW-0961">Cell wall biogenesis/degradation</keyword>
<keyword evidence="13" id="KW-1185">Reference proteome</keyword>
<dbReference type="GO" id="GO:0006508">
    <property type="term" value="P:proteolysis"/>
    <property type="evidence" value="ECO:0007669"/>
    <property type="project" value="InterPro"/>
</dbReference>
<feature type="active site" evidence="7">
    <location>
        <position position="125"/>
    </location>
</feature>
<evidence type="ECO:0000256" key="4">
    <source>
        <dbReference type="ARBA" id="ARBA00022960"/>
    </source>
</evidence>
<dbReference type="GO" id="GO:0071555">
    <property type="term" value="P:cell wall organization"/>
    <property type="evidence" value="ECO:0007669"/>
    <property type="project" value="UniProtKB-KW"/>
</dbReference>
<dbReference type="KEGG" id="hch:HCH_01289"/>
<dbReference type="Proteomes" id="UP000000238">
    <property type="component" value="Chromosome"/>
</dbReference>
<feature type="active site" description="Proton acceptor" evidence="7">
    <location>
        <position position="71"/>
    </location>
</feature>
<dbReference type="InterPro" id="IPR018044">
    <property type="entry name" value="Peptidase_S11"/>
</dbReference>
<keyword evidence="2 10" id="KW-0732">Signal</keyword>
<evidence type="ECO:0000256" key="3">
    <source>
        <dbReference type="ARBA" id="ARBA00022801"/>
    </source>
</evidence>
<reference evidence="12 13" key="1">
    <citation type="journal article" date="2005" name="Nucleic Acids Res.">
        <title>Genomic blueprint of Hahella chejuensis, a marine microbe producing an algicidal agent.</title>
        <authorList>
            <person name="Jeong H."/>
            <person name="Yim J.H."/>
            <person name="Lee C."/>
            <person name="Choi S.-H."/>
            <person name="Park Y.K."/>
            <person name="Yoon S.H."/>
            <person name="Hur C.-G."/>
            <person name="Kang H.-Y."/>
            <person name="Kim D."/>
            <person name="Lee H.H."/>
            <person name="Park K.H."/>
            <person name="Park S.-H."/>
            <person name="Park H.-S."/>
            <person name="Lee H.K."/>
            <person name="Oh T.K."/>
            <person name="Kim J.F."/>
        </authorList>
    </citation>
    <scope>NUCLEOTIDE SEQUENCE [LARGE SCALE GENOMIC DNA]</scope>
    <source>
        <strain evidence="12 13">KCTC 2396</strain>
    </source>
</reference>
<evidence type="ECO:0000256" key="2">
    <source>
        <dbReference type="ARBA" id="ARBA00022729"/>
    </source>
</evidence>
<dbReference type="PANTHER" id="PTHR21581">
    <property type="entry name" value="D-ALANYL-D-ALANINE CARBOXYPEPTIDASE"/>
    <property type="match status" value="1"/>
</dbReference>
<evidence type="ECO:0000256" key="9">
    <source>
        <dbReference type="RuleBase" id="RU004016"/>
    </source>
</evidence>
<evidence type="ECO:0000256" key="1">
    <source>
        <dbReference type="ARBA" id="ARBA00007164"/>
    </source>
</evidence>
<dbReference type="GO" id="GO:0008360">
    <property type="term" value="P:regulation of cell shape"/>
    <property type="evidence" value="ECO:0007669"/>
    <property type="project" value="UniProtKB-KW"/>
</dbReference>
<dbReference type="GO" id="GO:0009252">
    <property type="term" value="P:peptidoglycan biosynthetic process"/>
    <property type="evidence" value="ECO:0007669"/>
    <property type="project" value="UniProtKB-KW"/>
</dbReference>
<keyword evidence="5" id="KW-0573">Peptidoglycan synthesis</keyword>
<dbReference type="EMBL" id="CP000155">
    <property type="protein sequence ID" value="ABC28157.1"/>
    <property type="molecule type" value="Genomic_DNA"/>
</dbReference>
<dbReference type="GO" id="GO:0009002">
    <property type="term" value="F:serine-type D-Ala-D-Ala carboxypeptidase activity"/>
    <property type="evidence" value="ECO:0007669"/>
    <property type="project" value="InterPro"/>
</dbReference>